<dbReference type="InterPro" id="IPR004396">
    <property type="entry name" value="ATPase_YchF/OLA1"/>
</dbReference>
<protein>
    <recommendedName>
        <fullName evidence="6">Ribosome-binding ATPase YchF</fullName>
    </recommendedName>
</protein>
<keyword evidence="2" id="KW-0479">Metal-binding</keyword>
<dbReference type="PANTHER" id="PTHR23305">
    <property type="entry name" value="OBG GTPASE FAMILY"/>
    <property type="match status" value="1"/>
</dbReference>
<dbReference type="GO" id="GO:0046872">
    <property type="term" value="F:metal ion binding"/>
    <property type="evidence" value="ECO:0007669"/>
    <property type="project" value="UniProtKB-KW"/>
</dbReference>
<comment type="similarity">
    <text evidence="6">Belongs to the TRAFAC class OBG-HflX-like GTPase superfamily. OBG GTPase family. YchF/OLA1 subfamily.</text>
</comment>
<evidence type="ECO:0000256" key="3">
    <source>
        <dbReference type="ARBA" id="ARBA00022741"/>
    </source>
</evidence>
<keyword evidence="3 6" id="KW-0547">Nucleotide-binding</keyword>
<dbReference type="Pfam" id="PF06071">
    <property type="entry name" value="YchF-GTPase_C"/>
    <property type="match status" value="1"/>
</dbReference>
<dbReference type="InterPro" id="IPR023192">
    <property type="entry name" value="TGS-like_dom_sf"/>
</dbReference>
<evidence type="ECO:0000313" key="10">
    <source>
        <dbReference type="Proteomes" id="UP000234145"/>
    </source>
</evidence>
<comment type="caution">
    <text evidence="9">The sequence shown here is derived from an EMBL/GenBank/DDBJ whole genome shotgun (WGS) entry which is preliminary data.</text>
</comment>
<sequence>MGLICGIVGLPNVGKSTLFNALTQANAAIANYPFTTIDPNVGAVEVPDERLQALAKIIKPKKLTPATIKFLDIAGLVKNAHKGEGLGNQFLSHIREVDLIVEVVRLFEDSNVVHVSGSVDPVRDIEVISLELGYADMGYLTSQAEKKRKAGAEEKKDLAVIEKVRDAINAGKPLKKDDLSHAELELMLPHSILTLKPVVYVVNAGEEKIPQELSGYSPLVSLNSKLEMEIAELPEEERKEFRSEEGCGLARLAKTCYELLNLITFFTVKGEETRAWTITKGAKSPQAAGKVHSDMEKGFICAEVIHFSELIKLSSIHEAREKGLIRTEGRDYILQDGDVVQFRFNV</sequence>
<reference evidence="10" key="1">
    <citation type="submission" date="2017-09" db="EMBL/GenBank/DDBJ databases">
        <title>Depth-based differentiation of microbial function through sediment-hosted aquifers and enrichment of novel symbionts in the deep terrestrial subsurface.</title>
        <authorList>
            <person name="Probst A.J."/>
            <person name="Ladd B."/>
            <person name="Jarett J.K."/>
            <person name="Geller-Mcgrath D.E."/>
            <person name="Sieber C.M.K."/>
            <person name="Emerson J.B."/>
            <person name="Anantharaman K."/>
            <person name="Thomas B.C."/>
            <person name="Malmstrom R."/>
            <person name="Stieglmeier M."/>
            <person name="Klingl A."/>
            <person name="Woyke T."/>
            <person name="Ryan C.M."/>
            <person name="Banfield J.F."/>
        </authorList>
    </citation>
    <scope>NUCLEOTIDE SEQUENCE [LARGE SCALE GENOMIC DNA]</scope>
</reference>
<name>A0A2H9PB70_9BACT</name>
<dbReference type="InterPro" id="IPR006073">
    <property type="entry name" value="GTP-bd"/>
</dbReference>
<dbReference type="NCBIfam" id="TIGR00092">
    <property type="entry name" value="redox-regulated ATPase YchF"/>
    <property type="match status" value="1"/>
</dbReference>
<dbReference type="HAMAP" id="MF_00944">
    <property type="entry name" value="YchF_OLA1_ATPase"/>
    <property type="match status" value="1"/>
</dbReference>
<gene>
    <name evidence="6" type="primary">ychF</name>
    <name evidence="9" type="ORF">COY51_04005</name>
</gene>
<dbReference type="InterPro" id="IPR041706">
    <property type="entry name" value="YchF_N"/>
</dbReference>
<dbReference type="SUPFAM" id="SSF52540">
    <property type="entry name" value="P-loop containing nucleoside triphosphate hydrolases"/>
    <property type="match status" value="1"/>
</dbReference>
<dbReference type="PROSITE" id="PS51880">
    <property type="entry name" value="TGS"/>
    <property type="match status" value="1"/>
</dbReference>
<keyword evidence="4 6" id="KW-0067">ATP-binding</keyword>
<dbReference type="EMBL" id="PFMS01000067">
    <property type="protein sequence ID" value="PIZ15915.1"/>
    <property type="molecule type" value="Genomic_DNA"/>
</dbReference>
<dbReference type="InterPro" id="IPR012676">
    <property type="entry name" value="TGS-like"/>
</dbReference>
<dbReference type="Proteomes" id="UP000234145">
    <property type="component" value="Unassembled WGS sequence"/>
</dbReference>
<accession>A0A2H9PB70</accession>
<dbReference type="AlphaFoldDB" id="A0A2H9PB70"/>
<evidence type="ECO:0000259" key="7">
    <source>
        <dbReference type="PROSITE" id="PS51710"/>
    </source>
</evidence>
<comment type="cofactor">
    <cofactor evidence="1">
        <name>Mg(2+)</name>
        <dbReference type="ChEBI" id="CHEBI:18420"/>
    </cofactor>
</comment>
<dbReference type="CDD" id="cd01900">
    <property type="entry name" value="YchF"/>
    <property type="match status" value="1"/>
</dbReference>
<dbReference type="InterPro" id="IPR013029">
    <property type="entry name" value="YchF_C"/>
</dbReference>
<evidence type="ECO:0000256" key="6">
    <source>
        <dbReference type="HAMAP-Rule" id="MF_00944"/>
    </source>
</evidence>
<dbReference type="PANTHER" id="PTHR23305:SF18">
    <property type="entry name" value="OBG-TYPE G DOMAIN-CONTAINING PROTEIN"/>
    <property type="match status" value="1"/>
</dbReference>
<dbReference type="GO" id="GO:0005525">
    <property type="term" value="F:GTP binding"/>
    <property type="evidence" value="ECO:0007669"/>
    <property type="project" value="InterPro"/>
</dbReference>
<dbReference type="PROSITE" id="PS51710">
    <property type="entry name" value="G_OBG"/>
    <property type="match status" value="1"/>
</dbReference>
<comment type="function">
    <text evidence="6">ATPase that binds to both the 70S ribosome and the 50S ribosomal subunit in a nucleotide-independent manner.</text>
</comment>
<dbReference type="CDD" id="cd04867">
    <property type="entry name" value="TGS_YchF_OLA1"/>
    <property type="match status" value="1"/>
</dbReference>
<evidence type="ECO:0000256" key="1">
    <source>
        <dbReference type="ARBA" id="ARBA00001946"/>
    </source>
</evidence>
<evidence type="ECO:0000256" key="4">
    <source>
        <dbReference type="ARBA" id="ARBA00022840"/>
    </source>
</evidence>
<dbReference type="InterPro" id="IPR004095">
    <property type="entry name" value="TGS"/>
</dbReference>
<dbReference type="InterPro" id="IPR012675">
    <property type="entry name" value="Beta-grasp_dom_sf"/>
</dbReference>
<proteinExistence type="inferred from homology"/>
<dbReference type="GO" id="GO:0043023">
    <property type="term" value="F:ribosomal large subunit binding"/>
    <property type="evidence" value="ECO:0007669"/>
    <property type="project" value="UniProtKB-UniRule"/>
</dbReference>
<dbReference type="GO" id="GO:0005737">
    <property type="term" value="C:cytoplasm"/>
    <property type="evidence" value="ECO:0007669"/>
    <property type="project" value="TreeGrafter"/>
</dbReference>
<evidence type="ECO:0000259" key="8">
    <source>
        <dbReference type="PROSITE" id="PS51880"/>
    </source>
</evidence>
<dbReference type="Gene3D" id="3.10.20.30">
    <property type="match status" value="1"/>
</dbReference>
<dbReference type="GO" id="GO:0016887">
    <property type="term" value="F:ATP hydrolysis activity"/>
    <property type="evidence" value="ECO:0007669"/>
    <property type="project" value="UniProtKB-UniRule"/>
</dbReference>
<dbReference type="FunFam" id="3.10.20.30:FF:000001">
    <property type="entry name" value="Ribosome-binding ATPase YchF"/>
    <property type="match status" value="1"/>
</dbReference>
<dbReference type="Gene3D" id="1.10.150.300">
    <property type="entry name" value="TGS-like domain"/>
    <property type="match status" value="1"/>
</dbReference>
<evidence type="ECO:0000256" key="5">
    <source>
        <dbReference type="ARBA" id="ARBA00022842"/>
    </source>
</evidence>
<organism evidence="9 10">
    <name type="scientific">Candidatus Desantisbacteria bacterium CG_4_10_14_0_8_um_filter_39_17</name>
    <dbReference type="NCBI Taxonomy" id="1974542"/>
    <lineage>
        <taxon>Bacteria</taxon>
        <taxon>Candidatus Desantisiibacteriota</taxon>
    </lineage>
</organism>
<dbReference type="GO" id="GO:0005524">
    <property type="term" value="F:ATP binding"/>
    <property type="evidence" value="ECO:0007669"/>
    <property type="project" value="UniProtKB-UniRule"/>
</dbReference>
<feature type="domain" description="TGS" evidence="8">
    <location>
        <begin position="261"/>
        <end position="344"/>
    </location>
</feature>
<feature type="binding site" evidence="6">
    <location>
        <begin position="12"/>
        <end position="17"/>
    </location>
    <ligand>
        <name>ATP</name>
        <dbReference type="ChEBI" id="CHEBI:30616"/>
    </ligand>
</feature>
<dbReference type="Pfam" id="PF01926">
    <property type="entry name" value="MMR_HSR1"/>
    <property type="match status" value="1"/>
</dbReference>
<keyword evidence="5" id="KW-0460">Magnesium</keyword>
<dbReference type="InterPro" id="IPR031167">
    <property type="entry name" value="G_OBG"/>
</dbReference>
<feature type="domain" description="OBG-type G" evidence="7">
    <location>
        <begin position="3"/>
        <end position="242"/>
    </location>
</feature>
<dbReference type="PRINTS" id="PR00326">
    <property type="entry name" value="GTP1OBG"/>
</dbReference>
<dbReference type="InterPro" id="IPR027417">
    <property type="entry name" value="P-loop_NTPase"/>
</dbReference>
<evidence type="ECO:0000313" key="9">
    <source>
        <dbReference type="EMBL" id="PIZ15915.1"/>
    </source>
</evidence>
<dbReference type="Gene3D" id="3.40.50.300">
    <property type="entry name" value="P-loop containing nucleotide triphosphate hydrolases"/>
    <property type="match status" value="1"/>
</dbReference>
<evidence type="ECO:0000256" key="2">
    <source>
        <dbReference type="ARBA" id="ARBA00022723"/>
    </source>
</evidence>
<dbReference type="PIRSF" id="PIRSF006641">
    <property type="entry name" value="CHP00092"/>
    <property type="match status" value="1"/>
</dbReference>
<dbReference type="SUPFAM" id="SSF81271">
    <property type="entry name" value="TGS-like"/>
    <property type="match status" value="1"/>
</dbReference>